<gene>
    <name evidence="2" type="ORF">C2G38_2199869</name>
</gene>
<feature type="region of interest" description="Disordered" evidence="1">
    <location>
        <begin position="220"/>
        <end position="245"/>
    </location>
</feature>
<feature type="compositionally biased region" description="Polar residues" evidence="1">
    <location>
        <begin position="1"/>
        <end position="21"/>
    </location>
</feature>
<keyword evidence="3" id="KW-1185">Reference proteome</keyword>
<evidence type="ECO:0000256" key="1">
    <source>
        <dbReference type="SAM" id="MobiDB-lite"/>
    </source>
</evidence>
<organism evidence="2 3">
    <name type="scientific">Gigaspora rosea</name>
    <dbReference type="NCBI Taxonomy" id="44941"/>
    <lineage>
        <taxon>Eukaryota</taxon>
        <taxon>Fungi</taxon>
        <taxon>Fungi incertae sedis</taxon>
        <taxon>Mucoromycota</taxon>
        <taxon>Glomeromycotina</taxon>
        <taxon>Glomeromycetes</taxon>
        <taxon>Diversisporales</taxon>
        <taxon>Gigasporaceae</taxon>
        <taxon>Gigaspora</taxon>
    </lineage>
</organism>
<sequence>MAKTLSQQFRKPQLEPTQKPSPMTLRFGTIEQQNVSASLRGFLQNWQNWQQNQHNQDNLKIPQKQNNPFSFEIFETQKEIDEAYEHIKKVEKQIYDIFKEYERINNNFKKSQSTSTEEEEEIRSHIFSSEDIEEINKPWGSRFINLNTLNEKMKRYPMLYIMTRKEQDLLCKYEVFESKRITFSNKKEHDIFRNLIETLSLNNDITSKFAKFEKTRNWKKQQDQKRKESTNSRFNTEYSESESEKESTDKNKLIIIDSDGKEITINKLEKRVITKLSKLPLSKLLDLKEISELPPDQYKITKNTLFYLKQQETKKI</sequence>
<dbReference type="EMBL" id="QKWP01000994">
    <property type="protein sequence ID" value="RIB12745.1"/>
    <property type="molecule type" value="Genomic_DNA"/>
</dbReference>
<proteinExistence type="predicted"/>
<comment type="caution">
    <text evidence="2">The sequence shown here is derived from an EMBL/GenBank/DDBJ whole genome shotgun (WGS) entry which is preliminary data.</text>
</comment>
<reference evidence="2 3" key="1">
    <citation type="submission" date="2018-06" db="EMBL/GenBank/DDBJ databases">
        <title>Comparative genomics reveals the genomic features of Rhizophagus irregularis, R. cerebriforme, R. diaphanum and Gigaspora rosea, and their symbiotic lifestyle signature.</title>
        <authorList>
            <person name="Morin E."/>
            <person name="San Clemente H."/>
            <person name="Chen E.C.H."/>
            <person name="De La Providencia I."/>
            <person name="Hainaut M."/>
            <person name="Kuo A."/>
            <person name="Kohler A."/>
            <person name="Murat C."/>
            <person name="Tang N."/>
            <person name="Roy S."/>
            <person name="Loubradou J."/>
            <person name="Henrissat B."/>
            <person name="Grigoriev I.V."/>
            <person name="Corradi N."/>
            <person name="Roux C."/>
            <person name="Martin F.M."/>
        </authorList>
    </citation>
    <scope>NUCLEOTIDE SEQUENCE [LARGE SCALE GENOMIC DNA]</scope>
    <source>
        <strain evidence="2 3">DAOM 194757</strain>
    </source>
</reference>
<protein>
    <submittedName>
        <fullName evidence="2">Uncharacterized protein</fullName>
    </submittedName>
</protein>
<name>A0A397UQZ7_9GLOM</name>
<evidence type="ECO:0000313" key="2">
    <source>
        <dbReference type="EMBL" id="RIB12745.1"/>
    </source>
</evidence>
<dbReference type="AlphaFoldDB" id="A0A397UQZ7"/>
<feature type="compositionally biased region" description="Basic and acidic residues" evidence="1">
    <location>
        <begin position="220"/>
        <end position="230"/>
    </location>
</feature>
<feature type="region of interest" description="Disordered" evidence="1">
    <location>
        <begin position="1"/>
        <end position="23"/>
    </location>
</feature>
<evidence type="ECO:0000313" key="3">
    <source>
        <dbReference type="Proteomes" id="UP000266673"/>
    </source>
</evidence>
<accession>A0A397UQZ7</accession>
<dbReference type="Proteomes" id="UP000266673">
    <property type="component" value="Unassembled WGS sequence"/>
</dbReference>